<dbReference type="InterPro" id="IPR036291">
    <property type="entry name" value="NAD(P)-bd_dom_sf"/>
</dbReference>
<dbReference type="PANTHER" id="PTHR43000">
    <property type="entry name" value="DTDP-D-GLUCOSE 4,6-DEHYDRATASE-RELATED"/>
    <property type="match status" value="1"/>
</dbReference>
<dbReference type="InterPro" id="IPR016040">
    <property type="entry name" value="NAD(P)-bd_dom"/>
</dbReference>
<name>A0A558R8L5_9SPHN</name>
<gene>
    <name evidence="2" type="ORF">FOY91_06445</name>
</gene>
<dbReference type="Gene3D" id="3.90.25.10">
    <property type="entry name" value="UDP-galactose 4-epimerase, domain 1"/>
    <property type="match status" value="1"/>
</dbReference>
<dbReference type="Gene3D" id="3.40.50.720">
    <property type="entry name" value="NAD(P)-binding Rossmann-like Domain"/>
    <property type="match status" value="1"/>
</dbReference>
<dbReference type="Proteomes" id="UP000318681">
    <property type="component" value="Unassembled WGS sequence"/>
</dbReference>
<proteinExistence type="predicted"/>
<keyword evidence="3" id="KW-1185">Reference proteome</keyword>
<reference evidence="2 3" key="1">
    <citation type="submission" date="2019-07" db="EMBL/GenBank/DDBJ databases">
        <title>Sphingomonas solaris sp. nov., isolated from a solar panel from Boston, Massachusetts.</title>
        <authorList>
            <person name="Tanner K."/>
            <person name="Pascual J."/>
            <person name="Mancuso C."/>
            <person name="Pereto J."/>
            <person name="Khalil A."/>
            <person name="Vilanova C."/>
        </authorList>
    </citation>
    <scope>NUCLEOTIDE SEQUENCE [LARGE SCALE GENOMIC DNA]</scope>
    <source>
        <strain evidence="2 3">R4DWN</strain>
    </source>
</reference>
<dbReference type="Pfam" id="PF16363">
    <property type="entry name" value="GDP_Man_Dehyd"/>
    <property type="match status" value="1"/>
</dbReference>
<evidence type="ECO:0000259" key="1">
    <source>
        <dbReference type="Pfam" id="PF16363"/>
    </source>
</evidence>
<dbReference type="AlphaFoldDB" id="A0A558R8L5"/>
<organism evidence="2 3">
    <name type="scientific">Alterirhizorhabdus solaris</name>
    <dbReference type="NCBI Taxonomy" id="2529389"/>
    <lineage>
        <taxon>Bacteria</taxon>
        <taxon>Pseudomonadati</taxon>
        <taxon>Pseudomonadota</taxon>
        <taxon>Alphaproteobacteria</taxon>
        <taxon>Sphingomonadales</taxon>
        <taxon>Rhizorhabdaceae</taxon>
        <taxon>Alterirhizorhabdus</taxon>
    </lineage>
</organism>
<dbReference type="SUPFAM" id="SSF51735">
    <property type="entry name" value="NAD(P)-binding Rossmann-fold domains"/>
    <property type="match status" value="1"/>
</dbReference>
<protein>
    <submittedName>
        <fullName evidence="2">NAD-dependent epimerase/dehydratase family protein</fullName>
    </submittedName>
</protein>
<accession>A0A558R8L5</accession>
<comment type="caution">
    <text evidence="2">The sequence shown here is derived from an EMBL/GenBank/DDBJ whole genome shotgun (WGS) entry which is preliminary data.</text>
</comment>
<dbReference type="EMBL" id="VNIM01000018">
    <property type="protein sequence ID" value="TVV75632.1"/>
    <property type="molecule type" value="Genomic_DNA"/>
</dbReference>
<feature type="domain" description="NAD(P)-binding" evidence="1">
    <location>
        <begin position="17"/>
        <end position="315"/>
    </location>
</feature>
<evidence type="ECO:0000313" key="2">
    <source>
        <dbReference type="EMBL" id="TVV75632.1"/>
    </source>
</evidence>
<evidence type="ECO:0000313" key="3">
    <source>
        <dbReference type="Proteomes" id="UP000318681"/>
    </source>
</evidence>
<dbReference type="OrthoDB" id="5295702at2"/>
<sequence>MPVTQDAGTPLPFDRILVTGADGFVGGHLVPALAARLRPGARLVLATRTPGRRGEREEVAFDLTDRASVDAAVKAVRPDLIVHLAAQASVGQSLNAAAGTWAINVCGSLTLAEAVAAHVPGATLFFVSSVEVYGLSFNEGIATEATAMWPQSSYSRSKAAAEAMLGDVLPASARLIAVRPSNHSGPGQDERFVIPAFAAQIARIEAGATPQIAVGNLDAERDFMDVRDVIAGYVSLLSRAESLPARNILNVASGRTVKIARILELLRGMSTVETTVTTDPARVRPSEVPLAAIDASAFRAAAGWAPRHTIEETLASILEDQRARIVPKP</sequence>